<accession>A0A2H9TN30</accession>
<evidence type="ECO:0000313" key="4">
    <source>
        <dbReference type="Proteomes" id="UP000240830"/>
    </source>
</evidence>
<evidence type="ECO:0000259" key="2">
    <source>
        <dbReference type="SMART" id="SM01406"/>
    </source>
</evidence>
<dbReference type="CDD" id="cd23021">
    <property type="entry name" value="zf-HIT_IN80B"/>
    <property type="match status" value="1"/>
</dbReference>
<dbReference type="InterPro" id="IPR029523">
    <property type="entry name" value="INO80B/Ies2"/>
</dbReference>
<sequence length="268" mass="29662">MPPKRIILKSSSSASASSVESVTVLPDKSKRSTRTAREVPSKRQLPAARSVRATKKVAPPEPESSDESPDESTEAAEPGSDLSLSLSEAESNDDALSLTSVSGSETSPAKLTARQRTLLSGSLDSMPSTEHLLPRELTEEEQLRKSEKSRRRLMMRDQKLEQSKADTIQRLLQKQSSRSKKMRTQDTEVEKTDAKLDGIKPYGARSVITKDKNVLILGQSVPLIMQKPVDYPKPLLCSVKGCKNVKRYMHSHLKIPVCSIECYRESSK</sequence>
<name>A0A2H9TN30_9FUNG</name>
<organism evidence="3 4">
    <name type="scientific">Paramicrosporidium saccamoebae</name>
    <dbReference type="NCBI Taxonomy" id="1246581"/>
    <lineage>
        <taxon>Eukaryota</taxon>
        <taxon>Fungi</taxon>
        <taxon>Fungi incertae sedis</taxon>
        <taxon>Cryptomycota</taxon>
        <taxon>Cryptomycota incertae sedis</taxon>
        <taxon>Paramicrosporidium</taxon>
    </lineage>
</organism>
<protein>
    <recommendedName>
        <fullName evidence="2">INO80 complex subunit B-like conserved region domain-containing protein</fullName>
    </recommendedName>
</protein>
<dbReference type="SMART" id="SM01406">
    <property type="entry name" value="PAPA-1"/>
    <property type="match status" value="1"/>
</dbReference>
<dbReference type="Pfam" id="PF04795">
    <property type="entry name" value="PAPA-1"/>
    <property type="match status" value="1"/>
</dbReference>
<dbReference type="STRING" id="1246581.A0A2H9TN30"/>
<comment type="caution">
    <text evidence="3">The sequence shown here is derived from an EMBL/GenBank/DDBJ whole genome shotgun (WGS) entry which is preliminary data.</text>
</comment>
<dbReference type="Proteomes" id="UP000240830">
    <property type="component" value="Unassembled WGS sequence"/>
</dbReference>
<feature type="region of interest" description="Disordered" evidence="1">
    <location>
        <begin position="1"/>
        <end position="165"/>
    </location>
</feature>
<feature type="compositionally biased region" description="Polar residues" evidence="1">
    <location>
        <begin position="97"/>
        <end position="128"/>
    </location>
</feature>
<feature type="compositionally biased region" description="Basic and acidic residues" evidence="1">
    <location>
        <begin position="27"/>
        <end position="41"/>
    </location>
</feature>
<feature type="compositionally biased region" description="Basic and acidic residues" evidence="1">
    <location>
        <begin position="154"/>
        <end position="164"/>
    </location>
</feature>
<feature type="domain" description="INO80 complex subunit B-like conserved region" evidence="2">
    <location>
        <begin position="140"/>
        <end position="221"/>
    </location>
</feature>
<dbReference type="InterPro" id="IPR006880">
    <property type="entry name" value="INO80B_C"/>
</dbReference>
<dbReference type="OrthoDB" id="2021186at2759"/>
<feature type="compositionally biased region" description="Low complexity" evidence="1">
    <location>
        <begin position="75"/>
        <end position="89"/>
    </location>
</feature>
<dbReference type="GO" id="GO:0006338">
    <property type="term" value="P:chromatin remodeling"/>
    <property type="evidence" value="ECO:0007669"/>
    <property type="project" value="InterPro"/>
</dbReference>
<gene>
    <name evidence="3" type="ORF">PSACC_01021</name>
</gene>
<keyword evidence="4" id="KW-1185">Reference proteome</keyword>
<evidence type="ECO:0000256" key="1">
    <source>
        <dbReference type="SAM" id="MobiDB-lite"/>
    </source>
</evidence>
<feature type="compositionally biased region" description="Basic and acidic residues" evidence="1">
    <location>
        <begin position="132"/>
        <end position="146"/>
    </location>
</feature>
<proteinExistence type="predicted"/>
<dbReference type="GO" id="GO:0031011">
    <property type="term" value="C:Ino80 complex"/>
    <property type="evidence" value="ECO:0007669"/>
    <property type="project" value="InterPro"/>
</dbReference>
<dbReference type="EMBL" id="MTSL01000075">
    <property type="protein sequence ID" value="PJF19181.1"/>
    <property type="molecule type" value="Genomic_DNA"/>
</dbReference>
<feature type="compositionally biased region" description="Acidic residues" evidence="1">
    <location>
        <begin position="63"/>
        <end position="74"/>
    </location>
</feature>
<dbReference type="PANTHER" id="PTHR21561:SF12">
    <property type="entry name" value="INO80 COMPLEX SUBUNIT B"/>
    <property type="match status" value="1"/>
</dbReference>
<dbReference type="AlphaFoldDB" id="A0A2H9TN30"/>
<dbReference type="PANTHER" id="PTHR21561">
    <property type="entry name" value="INO80 COMPLEX SUBUNIT B"/>
    <property type="match status" value="1"/>
</dbReference>
<evidence type="ECO:0000313" key="3">
    <source>
        <dbReference type="EMBL" id="PJF19181.1"/>
    </source>
</evidence>
<reference evidence="3 4" key="1">
    <citation type="submission" date="2016-10" db="EMBL/GenBank/DDBJ databases">
        <title>The genome of Paramicrosporidium saccamoebae is the missing link in understanding Cryptomycota and Microsporidia evolution.</title>
        <authorList>
            <person name="Quandt C.A."/>
            <person name="Beaudet D."/>
            <person name="Corsaro D."/>
            <person name="Michel R."/>
            <person name="Corradi N."/>
            <person name="James T."/>
        </authorList>
    </citation>
    <scope>NUCLEOTIDE SEQUENCE [LARGE SCALE GENOMIC DNA]</scope>
    <source>
        <strain evidence="3 4">KSL3</strain>
    </source>
</reference>